<dbReference type="RefSeq" id="WP_147100519.1">
    <property type="nucleotide sequence ID" value="NZ_JBHUFH010000001.1"/>
</dbReference>
<dbReference type="GO" id="GO:0016757">
    <property type="term" value="F:glycosyltransferase activity"/>
    <property type="evidence" value="ECO:0007669"/>
    <property type="project" value="InterPro"/>
</dbReference>
<evidence type="ECO:0000259" key="1">
    <source>
        <dbReference type="Pfam" id="PF00534"/>
    </source>
</evidence>
<dbReference type="InterPro" id="IPR028098">
    <property type="entry name" value="Glyco_trans_4-like_N"/>
</dbReference>
<dbReference type="Gene3D" id="3.40.50.2000">
    <property type="entry name" value="Glycogen Phosphorylase B"/>
    <property type="match status" value="2"/>
</dbReference>
<organism evidence="3 4">
    <name type="scientific">Paracoccus aurantiacus</name>
    <dbReference type="NCBI Taxonomy" id="2599412"/>
    <lineage>
        <taxon>Bacteria</taxon>
        <taxon>Pseudomonadati</taxon>
        <taxon>Pseudomonadota</taxon>
        <taxon>Alphaproteobacteria</taxon>
        <taxon>Rhodobacterales</taxon>
        <taxon>Paracoccaceae</taxon>
        <taxon>Paracoccus</taxon>
    </lineage>
</organism>
<dbReference type="PANTHER" id="PTHR12526">
    <property type="entry name" value="GLYCOSYLTRANSFERASE"/>
    <property type="match status" value="1"/>
</dbReference>
<evidence type="ECO:0000259" key="2">
    <source>
        <dbReference type="Pfam" id="PF13439"/>
    </source>
</evidence>
<dbReference type="Proteomes" id="UP000321562">
    <property type="component" value="Unassembled WGS sequence"/>
</dbReference>
<reference evidence="3 4" key="1">
    <citation type="submission" date="2019-08" db="EMBL/GenBank/DDBJ databases">
        <authorList>
            <person name="Ye J."/>
        </authorList>
    </citation>
    <scope>NUCLEOTIDE SEQUENCE [LARGE SCALE GENOMIC DNA]</scope>
    <source>
        <strain evidence="3 4">TK008</strain>
    </source>
</reference>
<sequence>MAPAKIVHVITGTAIGGAEIMLLRYLRALGDARSNHTVVSMMPCGPVADMIRDAGVEVIDLQAGSAARIPSAIGRLRSIIARKSPDVVHGWMYHGSLISALALRLARRADIGLVWAIHHSLSDPAKEKPMTRAVLRGLRMLSGRADCLTYCSRQSAEQHLAYGLEADRNEFVPNAIDTTEFRPDPLAGERLRAAAGIPEGRFVVGSVARAHPMKDHVSFTRAVAALAERGMDVHGVLIGAGQPDSPAAAEASKLGIKERFTALPARDDIAQLMPGLDVYLLSSAWGEALPLAVGEAMASGVIPVVTDIGDCAWLVGDSGATCPPERPDLMADAIQHFLQLPPAEREALAAGARARIEDQLSMRDYIARHDEIYHRARAERSAAQPAVAA</sequence>
<dbReference type="Pfam" id="PF00534">
    <property type="entry name" value="Glycos_transf_1"/>
    <property type="match status" value="1"/>
</dbReference>
<dbReference type="SUPFAM" id="SSF53756">
    <property type="entry name" value="UDP-Glycosyltransferase/glycogen phosphorylase"/>
    <property type="match status" value="1"/>
</dbReference>
<dbReference type="EMBL" id="VOPL01000008">
    <property type="protein sequence ID" value="TXB66430.1"/>
    <property type="molecule type" value="Genomic_DNA"/>
</dbReference>
<evidence type="ECO:0000313" key="3">
    <source>
        <dbReference type="EMBL" id="TXB66430.1"/>
    </source>
</evidence>
<keyword evidence="3" id="KW-0808">Transferase</keyword>
<feature type="domain" description="Glycosyltransferase subfamily 4-like N-terminal" evidence="2">
    <location>
        <begin position="15"/>
        <end position="179"/>
    </location>
</feature>
<dbReference type="InterPro" id="IPR001296">
    <property type="entry name" value="Glyco_trans_1"/>
</dbReference>
<keyword evidence="4" id="KW-1185">Reference proteome</keyword>
<gene>
    <name evidence="3" type="ORF">FQV27_16095</name>
</gene>
<feature type="domain" description="Glycosyl transferase family 1" evidence="1">
    <location>
        <begin position="190"/>
        <end position="353"/>
    </location>
</feature>
<dbReference type="Pfam" id="PF13439">
    <property type="entry name" value="Glyco_transf_4"/>
    <property type="match status" value="1"/>
</dbReference>
<evidence type="ECO:0000313" key="4">
    <source>
        <dbReference type="Proteomes" id="UP000321562"/>
    </source>
</evidence>
<comment type="caution">
    <text evidence="3">The sequence shown here is derived from an EMBL/GenBank/DDBJ whole genome shotgun (WGS) entry which is preliminary data.</text>
</comment>
<dbReference type="OrthoDB" id="9790710at2"/>
<dbReference type="AlphaFoldDB" id="A0A5C6RXS9"/>
<accession>A0A5C6RXS9</accession>
<proteinExistence type="predicted"/>
<name>A0A5C6RXS9_9RHOB</name>
<protein>
    <submittedName>
        <fullName evidence="3">Glycosyltransferase</fullName>
    </submittedName>
</protein>